<evidence type="ECO:0000256" key="1">
    <source>
        <dbReference type="SAM" id="MobiDB-lite"/>
    </source>
</evidence>
<evidence type="ECO:0000313" key="2">
    <source>
        <dbReference type="EMBL" id="KAG0024373.1"/>
    </source>
</evidence>
<dbReference type="AlphaFoldDB" id="A0A9P6N6H8"/>
<feature type="compositionally biased region" description="Basic and acidic residues" evidence="1">
    <location>
        <begin position="142"/>
        <end position="161"/>
    </location>
</feature>
<feature type="region of interest" description="Disordered" evidence="1">
    <location>
        <begin position="77"/>
        <end position="161"/>
    </location>
</feature>
<keyword evidence="3" id="KW-1185">Reference proteome</keyword>
<feature type="compositionally biased region" description="Basic and acidic residues" evidence="1">
    <location>
        <begin position="77"/>
        <end position="128"/>
    </location>
</feature>
<proteinExistence type="predicted"/>
<comment type="caution">
    <text evidence="2">The sequence shown here is derived from an EMBL/GenBank/DDBJ whole genome shotgun (WGS) entry which is preliminary data.</text>
</comment>
<dbReference type="Proteomes" id="UP000703661">
    <property type="component" value="Unassembled WGS sequence"/>
</dbReference>
<protein>
    <submittedName>
        <fullName evidence="2">Uncharacterized protein</fullName>
    </submittedName>
</protein>
<accession>A0A9P6N6H8</accession>
<sequence length="161" mass="18285">MSGPTGLEGTVASTVGAHLWIQVSLMGAGQRAKGPRRLSLREILALSYLNQEVSSWNDIVGAIGTFWIKVSLTNPVKDENDRTYDTKPHERYGIDPLSDRTDDTKPHERHEIGPFRDSDEWRRSEIKSEYQMTEEFMEEDEHGEKAPVVDERRDSGFGHLS</sequence>
<gene>
    <name evidence="2" type="ORF">BGZ80_003718</name>
</gene>
<organism evidence="2 3">
    <name type="scientific">Entomortierella chlamydospora</name>
    <dbReference type="NCBI Taxonomy" id="101097"/>
    <lineage>
        <taxon>Eukaryota</taxon>
        <taxon>Fungi</taxon>
        <taxon>Fungi incertae sedis</taxon>
        <taxon>Mucoromycota</taxon>
        <taxon>Mortierellomycotina</taxon>
        <taxon>Mortierellomycetes</taxon>
        <taxon>Mortierellales</taxon>
        <taxon>Mortierellaceae</taxon>
        <taxon>Entomortierella</taxon>
    </lineage>
</organism>
<reference evidence="2" key="1">
    <citation type="journal article" date="2020" name="Fungal Divers.">
        <title>Resolving the Mortierellaceae phylogeny through synthesis of multi-gene phylogenetics and phylogenomics.</title>
        <authorList>
            <person name="Vandepol N."/>
            <person name="Liber J."/>
            <person name="Desiro A."/>
            <person name="Na H."/>
            <person name="Kennedy M."/>
            <person name="Barry K."/>
            <person name="Grigoriev I.V."/>
            <person name="Miller A.N."/>
            <person name="O'Donnell K."/>
            <person name="Stajich J.E."/>
            <person name="Bonito G."/>
        </authorList>
    </citation>
    <scope>NUCLEOTIDE SEQUENCE</scope>
    <source>
        <strain evidence="2">NRRL 2769</strain>
    </source>
</reference>
<evidence type="ECO:0000313" key="3">
    <source>
        <dbReference type="Proteomes" id="UP000703661"/>
    </source>
</evidence>
<dbReference type="EMBL" id="JAAAID010000020">
    <property type="protein sequence ID" value="KAG0024373.1"/>
    <property type="molecule type" value="Genomic_DNA"/>
</dbReference>
<name>A0A9P6N6H8_9FUNG</name>